<dbReference type="Proteomes" id="UP000019102">
    <property type="component" value="Unassembled WGS sequence"/>
</dbReference>
<gene>
    <name evidence="12" type="ORF">JCM21714_3607</name>
</gene>
<dbReference type="GO" id="GO:0004318">
    <property type="term" value="F:enoyl-[acyl-carrier-protein] reductase (NADH) activity"/>
    <property type="evidence" value="ECO:0007669"/>
    <property type="project" value="UniProtKB-EC"/>
</dbReference>
<evidence type="ECO:0000256" key="3">
    <source>
        <dbReference type="ARBA" id="ARBA00022516"/>
    </source>
</evidence>
<feature type="active site" description="Proton acceptor" evidence="9">
    <location>
        <position position="152"/>
    </location>
</feature>
<dbReference type="RefSeq" id="WP_035724995.1">
    <property type="nucleotide sequence ID" value="NZ_BAVS01000024.1"/>
</dbReference>
<evidence type="ECO:0000256" key="5">
    <source>
        <dbReference type="ARBA" id="ARBA00023002"/>
    </source>
</evidence>
<proteinExistence type="inferred from homology"/>
<evidence type="ECO:0000256" key="10">
    <source>
        <dbReference type="PIRSR" id="PIRSR000094-2"/>
    </source>
</evidence>
<sequence>MTDLLRVKDKNFVVMGVANERSLAWGGVAKSLHQAGANLIFTYRKERSLSKLTKLLEKTEIDAKLVVECDVNSDESIQEAFSKIGEQVSVIHGGVVHSIAFANSEDLKNSFVNTSREGYAFAQDTSAYSLIAVAREAQPLMSEGGSIIAMSYLGAERVVEGYNVMGVAKAALESTVKYLAMDLGSLNIRVNAISAGAIKTLAAKGVPSFNEILHKIEETAPLKRNVTQSEVGDMSLAMLSDLSRAVTGEIVYVDSGYNILG</sequence>
<dbReference type="Pfam" id="PF13561">
    <property type="entry name" value="adh_short_C2"/>
    <property type="match status" value="1"/>
</dbReference>
<dbReference type="InterPro" id="IPR036291">
    <property type="entry name" value="NAD(P)-bd_dom_sf"/>
</dbReference>
<feature type="binding site" evidence="11">
    <location>
        <position position="16"/>
    </location>
    <ligand>
        <name>NAD(+)</name>
        <dbReference type="ChEBI" id="CHEBI:57540"/>
    </ligand>
</feature>
<dbReference type="Gene3D" id="1.10.8.400">
    <property type="entry name" value="Enoyl acyl carrier protein reductase"/>
    <property type="match status" value="1"/>
</dbReference>
<dbReference type="EC" id="1.3.1.9" evidence="8"/>
<comment type="catalytic activity">
    <reaction evidence="8">
        <text>a 2,3-saturated acyl-[ACP] + NAD(+) = a (2E)-enoyl-[ACP] + NADH + H(+)</text>
        <dbReference type="Rhea" id="RHEA:10240"/>
        <dbReference type="Rhea" id="RHEA-COMP:9925"/>
        <dbReference type="Rhea" id="RHEA-COMP:9926"/>
        <dbReference type="ChEBI" id="CHEBI:15378"/>
        <dbReference type="ChEBI" id="CHEBI:57540"/>
        <dbReference type="ChEBI" id="CHEBI:57945"/>
        <dbReference type="ChEBI" id="CHEBI:78784"/>
        <dbReference type="ChEBI" id="CHEBI:78785"/>
        <dbReference type="EC" id="1.3.1.9"/>
    </reaction>
</comment>
<keyword evidence="3 8" id="KW-0444">Lipid biosynthesis</keyword>
<keyword evidence="6" id="KW-0443">Lipid metabolism</keyword>
<feature type="binding site" evidence="11">
    <location>
        <position position="169"/>
    </location>
    <ligand>
        <name>NAD(+)</name>
        <dbReference type="ChEBI" id="CHEBI:57540"/>
    </ligand>
</feature>
<dbReference type="Gene3D" id="3.40.50.720">
    <property type="entry name" value="NAD(P)-binding Rossmann-like Domain"/>
    <property type="match status" value="1"/>
</dbReference>
<evidence type="ECO:0000256" key="8">
    <source>
        <dbReference type="PIRNR" id="PIRNR000094"/>
    </source>
</evidence>
<dbReference type="GO" id="GO:0006633">
    <property type="term" value="P:fatty acid biosynthetic process"/>
    <property type="evidence" value="ECO:0007669"/>
    <property type="project" value="UniProtKB-KW"/>
</dbReference>
<evidence type="ECO:0000256" key="2">
    <source>
        <dbReference type="ARBA" id="ARBA00009233"/>
    </source>
</evidence>
<keyword evidence="13" id="KW-1185">Reference proteome</keyword>
<evidence type="ECO:0000256" key="11">
    <source>
        <dbReference type="PIRSR" id="PIRSR000094-3"/>
    </source>
</evidence>
<evidence type="ECO:0000313" key="12">
    <source>
        <dbReference type="EMBL" id="GAE94450.1"/>
    </source>
</evidence>
<comment type="similarity">
    <text evidence="2 8">Belongs to the short-chain dehydrogenases/reductases (SDR) family. FabI subfamily.</text>
</comment>
<comment type="pathway">
    <text evidence="1">Lipid metabolism.</text>
</comment>
<feature type="binding site" evidence="10">
    <location>
        <position position="102"/>
    </location>
    <ligand>
        <name>substrate</name>
    </ligand>
</feature>
<organism evidence="12 13">
    <name type="scientific">Gracilibacillus boraciitolerans JCM 21714</name>
    <dbReference type="NCBI Taxonomy" id="1298598"/>
    <lineage>
        <taxon>Bacteria</taxon>
        <taxon>Bacillati</taxon>
        <taxon>Bacillota</taxon>
        <taxon>Bacilli</taxon>
        <taxon>Bacillales</taxon>
        <taxon>Bacillaceae</taxon>
        <taxon>Gracilibacillus</taxon>
    </lineage>
</organism>
<evidence type="ECO:0000256" key="4">
    <source>
        <dbReference type="ARBA" id="ARBA00022832"/>
    </source>
</evidence>
<dbReference type="OrthoDB" id="9803628at2"/>
<protein>
    <recommendedName>
        <fullName evidence="8">Enoyl-[acyl-carrier-protein] reductase [NADH]</fullName>
        <ecNumber evidence="8">1.3.1.9</ecNumber>
    </recommendedName>
</protein>
<keyword evidence="7 8" id="KW-0275">Fatty acid biosynthesis</keyword>
<name>W4VM65_9BACI</name>
<dbReference type="AlphaFoldDB" id="W4VM65"/>
<accession>W4VM65</accession>
<keyword evidence="5 8" id="KW-0560">Oxidoreductase</keyword>
<dbReference type="PANTHER" id="PTHR43159">
    <property type="entry name" value="ENOYL-[ACYL-CARRIER-PROTEIN] REDUCTASE"/>
    <property type="match status" value="1"/>
</dbReference>
<evidence type="ECO:0000256" key="1">
    <source>
        <dbReference type="ARBA" id="ARBA00005189"/>
    </source>
</evidence>
<dbReference type="SUPFAM" id="SSF51735">
    <property type="entry name" value="NAD(P)-binding Rossmann-fold domains"/>
    <property type="match status" value="1"/>
</dbReference>
<evidence type="ECO:0000313" key="13">
    <source>
        <dbReference type="Proteomes" id="UP000019102"/>
    </source>
</evidence>
<dbReference type="CDD" id="cd05372">
    <property type="entry name" value="ENR_SDR"/>
    <property type="match status" value="1"/>
</dbReference>
<reference evidence="12 13" key="1">
    <citation type="journal article" date="2014" name="Genome Announc.">
        <title>Draft Genome Sequence of the Boron-Tolerant and Moderately Halotolerant Bacterium Gracilibacillus boraciitolerans JCM 21714T.</title>
        <authorList>
            <person name="Ahmed I."/>
            <person name="Oshima K."/>
            <person name="Suda W."/>
            <person name="Kitamura K."/>
            <person name="Iida T."/>
            <person name="Ohmori Y."/>
            <person name="Fujiwara T."/>
            <person name="Hattori M."/>
            <person name="Ohkuma M."/>
        </authorList>
    </citation>
    <scope>NUCLEOTIDE SEQUENCE [LARGE SCALE GENOMIC DNA]</scope>
    <source>
        <strain evidence="12 13">JCM 21714</strain>
    </source>
</reference>
<feature type="binding site" evidence="11">
    <location>
        <begin position="70"/>
        <end position="71"/>
    </location>
    <ligand>
        <name>NAD(+)</name>
        <dbReference type="ChEBI" id="CHEBI:57540"/>
    </ligand>
</feature>
<evidence type="ECO:0000256" key="9">
    <source>
        <dbReference type="PIRSR" id="PIRSR000094-1"/>
    </source>
</evidence>
<comment type="caution">
    <text evidence="12">The sequence shown here is derived from an EMBL/GenBank/DDBJ whole genome shotgun (WGS) entry which is preliminary data.</text>
</comment>
<evidence type="ECO:0000256" key="6">
    <source>
        <dbReference type="ARBA" id="ARBA00023098"/>
    </source>
</evidence>
<keyword evidence="8 11" id="KW-0520">NAD</keyword>
<feature type="binding site" evidence="11">
    <location>
        <position position="99"/>
    </location>
    <ligand>
        <name>NAD(+)</name>
        <dbReference type="ChEBI" id="CHEBI:57540"/>
    </ligand>
</feature>
<evidence type="ECO:0000256" key="7">
    <source>
        <dbReference type="ARBA" id="ARBA00023160"/>
    </source>
</evidence>
<dbReference type="STRING" id="1298598.JCM21714_3607"/>
<feature type="binding site" evidence="11">
    <location>
        <begin position="198"/>
        <end position="202"/>
    </location>
    <ligand>
        <name>NAD(+)</name>
        <dbReference type="ChEBI" id="CHEBI:57540"/>
    </ligand>
</feature>
<feature type="active site" description="Proton acceptor" evidence="9">
    <location>
        <position position="162"/>
    </location>
</feature>
<dbReference type="InterPro" id="IPR002347">
    <property type="entry name" value="SDR_fam"/>
</dbReference>
<dbReference type="PRINTS" id="PR00081">
    <property type="entry name" value="GDHRDH"/>
</dbReference>
<dbReference type="NCBIfam" id="NF006369">
    <property type="entry name" value="PRK08594.1"/>
    <property type="match status" value="1"/>
</dbReference>
<dbReference type="PANTHER" id="PTHR43159:SF2">
    <property type="entry name" value="ENOYL-[ACYL-CARRIER-PROTEIN] REDUCTASE [NADH], CHLOROPLASTIC"/>
    <property type="match status" value="1"/>
</dbReference>
<dbReference type="PIRSF" id="PIRSF000094">
    <property type="entry name" value="Enoyl-ACP_rdct"/>
    <property type="match status" value="1"/>
</dbReference>
<dbReference type="eggNOG" id="COG0623">
    <property type="taxonomic scope" value="Bacteria"/>
</dbReference>
<dbReference type="InterPro" id="IPR014358">
    <property type="entry name" value="Enoyl-ACP_Rdtase_NADH"/>
</dbReference>
<keyword evidence="4" id="KW-0276">Fatty acid metabolism</keyword>
<dbReference type="EMBL" id="BAVS01000024">
    <property type="protein sequence ID" value="GAE94450.1"/>
    <property type="molecule type" value="Genomic_DNA"/>
</dbReference>